<feature type="transmembrane region" description="Helical" evidence="1">
    <location>
        <begin position="85"/>
        <end position="105"/>
    </location>
</feature>
<feature type="transmembrane region" description="Helical" evidence="1">
    <location>
        <begin position="27"/>
        <end position="48"/>
    </location>
</feature>
<dbReference type="SMART" id="SM00267">
    <property type="entry name" value="GGDEF"/>
    <property type="match status" value="1"/>
</dbReference>
<evidence type="ECO:0000313" key="5">
    <source>
        <dbReference type="Proteomes" id="UP000308530"/>
    </source>
</evidence>
<dbReference type="InterPro" id="IPR029787">
    <property type="entry name" value="Nucleotide_cyclase"/>
</dbReference>
<feature type="transmembrane region" description="Helical" evidence="1">
    <location>
        <begin position="162"/>
        <end position="180"/>
    </location>
</feature>
<dbReference type="Pfam" id="PF00563">
    <property type="entry name" value="EAL"/>
    <property type="match status" value="1"/>
</dbReference>
<dbReference type="NCBIfam" id="TIGR00254">
    <property type="entry name" value="GGDEF"/>
    <property type="match status" value="1"/>
</dbReference>
<dbReference type="InterPro" id="IPR050706">
    <property type="entry name" value="Cyclic-di-GMP_PDE-like"/>
</dbReference>
<keyword evidence="1" id="KW-0812">Transmembrane</keyword>
<sequence length="637" mass="70698">MAQSSSSLYDTWRNSSRQQAFADGYRPLLRGVLIAGCIYFAFIAWRYISEYGVAVAWPMVVMSILSAIVYLFIRQSLATRETVSLLRLELYGVAVNLLMYANLVGFMLTREEHSRLVYFALMAVVFSATGVTLRSTLLFITLAVSTLVWFSFRLAPDLVEQYVYIGVSASLGAFALATQVRKVVFKQIDARLLADEMTAKAQLLARTDSLTGVPNRRAMFDLIDQLVAKRDPFWLGIFDLDGFKAINDVYGHIIGDRLLCAAVERANRLEYPGSVFGRIGGDEFIVILPGSMPSADVEKLGNRVIKQISLPYDIDLLHLTIGASAGMAHFPSMGNSTGQLYEKADYALFKAKSGRRGVTIVFDSTEDREMKETVALERALREGDLERELFLQFQPQYSPSEHRFVGFEALARWQSPSLGPVRPDKFIRSAERSGHIRKVTSILFSKGLEALRTWPEPLTLSFNLSAQDISDRSFMLSLLDMIHQNGISPKRVEFEITETAVMADVDTACALLAELRLAGCKIALDDFGSGYSSFEYLDALPLDKVKVDKSFVRKVAHNVTSREIVAGLIDLCRKLDLRCVLEGVETDDEMMILSPLQPDLIQGYLFGKPMGAIEARDAAARLEAAAGSVDEPVGARA</sequence>
<dbReference type="PROSITE" id="PS50883">
    <property type="entry name" value="EAL"/>
    <property type="match status" value="1"/>
</dbReference>
<evidence type="ECO:0000313" key="4">
    <source>
        <dbReference type="EMBL" id="QLF69822.1"/>
    </source>
</evidence>
<proteinExistence type="predicted"/>
<dbReference type="InterPro" id="IPR000160">
    <property type="entry name" value="GGDEF_dom"/>
</dbReference>
<dbReference type="SMART" id="SM00052">
    <property type="entry name" value="EAL"/>
    <property type="match status" value="1"/>
</dbReference>
<evidence type="ECO:0000256" key="1">
    <source>
        <dbReference type="SAM" id="Phobius"/>
    </source>
</evidence>
<keyword evidence="1" id="KW-1133">Transmembrane helix</keyword>
<dbReference type="PANTHER" id="PTHR33121:SF71">
    <property type="entry name" value="OXYGEN SENSOR PROTEIN DOSP"/>
    <property type="match status" value="1"/>
</dbReference>
<feature type="domain" description="GGDEF" evidence="3">
    <location>
        <begin position="231"/>
        <end position="364"/>
    </location>
</feature>
<dbReference type="InterPro" id="IPR035919">
    <property type="entry name" value="EAL_sf"/>
</dbReference>
<keyword evidence="5" id="KW-1185">Reference proteome</keyword>
<dbReference type="PANTHER" id="PTHR33121">
    <property type="entry name" value="CYCLIC DI-GMP PHOSPHODIESTERASE PDEF"/>
    <property type="match status" value="1"/>
</dbReference>
<dbReference type="PROSITE" id="PS50887">
    <property type="entry name" value="GGDEF"/>
    <property type="match status" value="1"/>
</dbReference>
<reference evidence="4 5" key="1">
    <citation type="submission" date="2020-06" db="EMBL/GenBank/DDBJ databases">
        <title>Genome sequence of Rhizobium sp strain ADMK78.</title>
        <authorList>
            <person name="Rahi P."/>
        </authorList>
    </citation>
    <scope>NUCLEOTIDE SEQUENCE [LARGE SCALE GENOMIC DNA]</scope>
    <source>
        <strain evidence="4 5">ADMK78</strain>
    </source>
</reference>
<dbReference type="Proteomes" id="UP000308530">
    <property type="component" value="Chromosome"/>
</dbReference>
<dbReference type="InterPro" id="IPR043128">
    <property type="entry name" value="Rev_trsase/Diguanyl_cyclase"/>
</dbReference>
<protein>
    <submittedName>
        <fullName evidence="4">EAL domain-containing protein</fullName>
    </submittedName>
</protein>
<dbReference type="EMBL" id="CP058350">
    <property type="protein sequence ID" value="QLF69822.1"/>
    <property type="molecule type" value="Genomic_DNA"/>
</dbReference>
<gene>
    <name evidence="4" type="ORF">FE840_009870</name>
</gene>
<name>A0ABX6QMX7_9HYPH</name>
<dbReference type="SUPFAM" id="SSF55073">
    <property type="entry name" value="Nucleotide cyclase"/>
    <property type="match status" value="1"/>
</dbReference>
<organism evidence="4 5">
    <name type="scientific">Peteryoungia desertarenae</name>
    <dbReference type="NCBI Taxonomy" id="1813451"/>
    <lineage>
        <taxon>Bacteria</taxon>
        <taxon>Pseudomonadati</taxon>
        <taxon>Pseudomonadota</taxon>
        <taxon>Alphaproteobacteria</taxon>
        <taxon>Hyphomicrobiales</taxon>
        <taxon>Rhizobiaceae</taxon>
        <taxon>Peteryoungia</taxon>
    </lineage>
</organism>
<feature type="transmembrane region" description="Helical" evidence="1">
    <location>
        <begin position="54"/>
        <end position="73"/>
    </location>
</feature>
<dbReference type="Gene3D" id="3.30.70.270">
    <property type="match status" value="1"/>
</dbReference>
<dbReference type="RefSeq" id="WP_138288255.1">
    <property type="nucleotide sequence ID" value="NZ_CP058350.1"/>
</dbReference>
<dbReference type="Gene3D" id="3.20.20.450">
    <property type="entry name" value="EAL domain"/>
    <property type="match status" value="1"/>
</dbReference>
<accession>A0ABX6QMX7</accession>
<evidence type="ECO:0000259" key="2">
    <source>
        <dbReference type="PROSITE" id="PS50883"/>
    </source>
</evidence>
<evidence type="ECO:0000259" key="3">
    <source>
        <dbReference type="PROSITE" id="PS50887"/>
    </source>
</evidence>
<dbReference type="InterPro" id="IPR001633">
    <property type="entry name" value="EAL_dom"/>
</dbReference>
<feature type="transmembrane region" description="Helical" evidence="1">
    <location>
        <begin position="117"/>
        <end position="150"/>
    </location>
</feature>
<dbReference type="CDD" id="cd01949">
    <property type="entry name" value="GGDEF"/>
    <property type="match status" value="1"/>
</dbReference>
<keyword evidence="1" id="KW-0472">Membrane</keyword>
<dbReference type="Pfam" id="PF00990">
    <property type="entry name" value="GGDEF"/>
    <property type="match status" value="1"/>
</dbReference>
<feature type="domain" description="EAL" evidence="2">
    <location>
        <begin position="373"/>
        <end position="623"/>
    </location>
</feature>
<dbReference type="SUPFAM" id="SSF141868">
    <property type="entry name" value="EAL domain-like"/>
    <property type="match status" value="1"/>
</dbReference>
<dbReference type="CDD" id="cd01948">
    <property type="entry name" value="EAL"/>
    <property type="match status" value="1"/>
</dbReference>